<dbReference type="InterPro" id="IPR035965">
    <property type="entry name" value="PAS-like_dom_sf"/>
</dbReference>
<sequence length="610" mass="65539">MFPTLPATAQPPEGASEPHGADAALDRLAQDYRSALDSMADGVLTVGPDGRISTLNRAGADILACDPETAIGGTLQSLLPEDGSADAFFDAVLEPVGQEGAVARHRVEARLGDRDRHLEVTSRAYRIRIGPQAGRLALTAVFSDVTELARLSEAEAALNRELREQHAKLQAAYLQLEQSAERLRTTGRRLAAIRWAATIGVFALFVGAGLYAWEPGPGFGRAVTAEALPSFGTLPVTTQPVSLRIAVVGVLDAGSLVSVVAPFDGLVRERNFRYGNQVERGTSLIRLDVNDVEVRLREARSALIRARQKVEELRGWTTGQEVSRARRQLSAAEMEANDIRARLAQTKILLDRGIVPAEEYRTLQQQQRNQQLQLQAARADLEATLARGDSEHLRIAEFEMANAEVKVRELESDLGSAVVSAPVTGVVLMPPDPGGGRRAETMEPGSRVTRGQAMFTIGDLESFQVRASVDEIDVGKVRVGQPVSVTGDAFPGIELTGRVTSVAAQASGETSARTGMPVFGVTVAIENIPPEERRRLSVGMSANLSIIAYDNPEAIVLPPDAIRTEGEQRVVQLRDALGAVRRVPVRLGISTPGGIEIREGLSPGDTVVLW</sequence>
<organism evidence="7 8">
    <name type="scientific">Pararoseomonas baculiformis</name>
    <dbReference type="NCBI Taxonomy" id="2820812"/>
    <lineage>
        <taxon>Bacteria</taxon>
        <taxon>Pseudomonadati</taxon>
        <taxon>Pseudomonadota</taxon>
        <taxon>Alphaproteobacteria</taxon>
        <taxon>Acetobacterales</taxon>
        <taxon>Acetobacteraceae</taxon>
        <taxon>Pararoseomonas</taxon>
    </lineage>
</organism>
<feature type="domain" description="PAS" evidence="6">
    <location>
        <begin position="28"/>
        <end position="82"/>
    </location>
</feature>
<dbReference type="NCBIfam" id="TIGR00229">
    <property type="entry name" value="sensory_box"/>
    <property type="match status" value="1"/>
</dbReference>
<dbReference type="SUPFAM" id="SSF111369">
    <property type="entry name" value="HlyD-like secretion proteins"/>
    <property type="match status" value="1"/>
</dbReference>
<dbReference type="Pfam" id="PF08448">
    <property type="entry name" value="PAS_4"/>
    <property type="match status" value="1"/>
</dbReference>
<comment type="caution">
    <text evidence="7">The sequence shown here is derived from an EMBL/GenBank/DDBJ whole genome shotgun (WGS) entry which is preliminary data.</text>
</comment>
<dbReference type="EMBL" id="JAGIZB010000003">
    <property type="protein sequence ID" value="MBP0443916.1"/>
    <property type="molecule type" value="Genomic_DNA"/>
</dbReference>
<feature type="transmembrane region" description="Helical" evidence="5">
    <location>
        <begin position="192"/>
        <end position="213"/>
    </location>
</feature>
<dbReference type="RefSeq" id="WP_209378151.1">
    <property type="nucleotide sequence ID" value="NZ_JAGIZB010000003.1"/>
</dbReference>
<dbReference type="PANTHER" id="PTHR32347">
    <property type="entry name" value="EFFLUX SYSTEM COMPONENT YKNX-RELATED"/>
    <property type="match status" value="1"/>
</dbReference>
<dbReference type="Pfam" id="PF25990">
    <property type="entry name" value="Beta-barrel_YknX"/>
    <property type="match status" value="1"/>
</dbReference>
<keyword evidence="8" id="KW-1185">Reference proteome</keyword>
<dbReference type="Gene3D" id="2.40.30.170">
    <property type="match status" value="1"/>
</dbReference>
<evidence type="ECO:0000256" key="5">
    <source>
        <dbReference type="SAM" id="Phobius"/>
    </source>
</evidence>
<feature type="coiled-coil region" evidence="3">
    <location>
        <begin position="148"/>
        <end position="186"/>
    </location>
</feature>
<keyword evidence="5" id="KW-0812">Transmembrane</keyword>
<dbReference type="InterPro" id="IPR000014">
    <property type="entry name" value="PAS"/>
</dbReference>
<dbReference type="SUPFAM" id="SSF55785">
    <property type="entry name" value="PYP-like sensor domain (PAS domain)"/>
    <property type="match status" value="1"/>
</dbReference>
<dbReference type="Proteomes" id="UP000681594">
    <property type="component" value="Unassembled WGS sequence"/>
</dbReference>
<keyword evidence="5" id="KW-1133">Transmembrane helix</keyword>
<keyword evidence="2 3" id="KW-0175">Coiled coil</keyword>
<dbReference type="PROSITE" id="PS50112">
    <property type="entry name" value="PAS"/>
    <property type="match status" value="1"/>
</dbReference>
<evidence type="ECO:0000259" key="6">
    <source>
        <dbReference type="PROSITE" id="PS50112"/>
    </source>
</evidence>
<feature type="coiled-coil region" evidence="3">
    <location>
        <begin position="289"/>
        <end position="413"/>
    </location>
</feature>
<evidence type="ECO:0000256" key="3">
    <source>
        <dbReference type="SAM" id="Coils"/>
    </source>
</evidence>
<dbReference type="Gene3D" id="3.30.450.20">
    <property type="entry name" value="PAS domain"/>
    <property type="match status" value="1"/>
</dbReference>
<evidence type="ECO:0000256" key="1">
    <source>
        <dbReference type="ARBA" id="ARBA00004196"/>
    </source>
</evidence>
<dbReference type="SMART" id="SM00091">
    <property type="entry name" value="PAS"/>
    <property type="match status" value="1"/>
</dbReference>
<feature type="region of interest" description="Disordered" evidence="4">
    <location>
        <begin position="1"/>
        <end position="20"/>
    </location>
</feature>
<dbReference type="InterPro" id="IPR058636">
    <property type="entry name" value="Beta-barrel_YknX"/>
</dbReference>
<comment type="subcellular location">
    <subcellularLocation>
        <location evidence="1">Cell envelope</location>
    </subcellularLocation>
</comment>
<evidence type="ECO:0000313" key="7">
    <source>
        <dbReference type="EMBL" id="MBP0443916.1"/>
    </source>
</evidence>
<dbReference type="PANTHER" id="PTHR32347:SF14">
    <property type="entry name" value="EFFLUX SYSTEM COMPONENT YKNX-RELATED"/>
    <property type="match status" value="1"/>
</dbReference>
<evidence type="ECO:0000313" key="8">
    <source>
        <dbReference type="Proteomes" id="UP000681594"/>
    </source>
</evidence>
<evidence type="ECO:0000256" key="4">
    <source>
        <dbReference type="SAM" id="MobiDB-lite"/>
    </source>
</evidence>
<dbReference type="CDD" id="cd00130">
    <property type="entry name" value="PAS"/>
    <property type="match status" value="1"/>
</dbReference>
<evidence type="ECO:0000256" key="2">
    <source>
        <dbReference type="ARBA" id="ARBA00023054"/>
    </source>
</evidence>
<reference evidence="7 8" key="1">
    <citation type="submission" date="2021-03" db="EMBL/GenBank/DDBJ databases">
        <authorList>
            <person name="So Y."/>
        </authorList>
    </citation>
    <scope>NUCLEOTIDE SEQUENCE [LARGE SCALE GENOMIC DNA]</scope>
    <source>
        <strain evidence="7 8">SSH11</strain>
    </source>
</reference>
<protein>
    <submittedName>
        <fullName evidence="7">HlyD family efflux transporter periplasmic adaptor subunit</fullName>
    </submittedName>
</protein>
<proteinExistence type="predicted"/>
<gene>
    <name evidence="7" type="ORF">J8J14_03905</name>
</gene>
<keyword evidence="5" id="KW-0472">Membrane</keyword>
<accession>A0ABS4AA76</accession>
<name>A0ABS4AA76_9PROT</name>
<dbReference type="InterPro" id="IPR050465">
    <property type="entry name" value="UPF0194_transport"/>
</dbReference>
<dbReference type="Gene3D" id="2.40.420.20">
    <property type="match status" value="1"/>
</dbReference>
<dbReference type="InterPro" id="IPR013656">
    <property type="entry name" value="PAS_4"/>
</dbReference>